<accession>A0A6B3LH93</accession>
<reference evidence="1" key="1">
    <citation type="submission" date="2020-02" db="EMBL/GenBank/DDBJ databases">
        <title>Genome Announcements.</title>
        <authorList>
            <person name="Abdulabbas H.T."/>
            <person name="Bunyan I.A."/>
            <person name="Abdul-Lateef L.A."/>
        </authorList>
    </citation>
    <scope>NUCLEOTIDE SEQUENCE</scope>
    <source>
        <strain evidence="1">NAG1</strain>
    </source>
</reference>
<protein>
    <submittedName>
        <fullName evidence="1">Uncharacterized protein</fullName>
    </submittedName>
</protein>
<name>A0A6B3LH93_VIBCL</name>
<dbReference type="RefSeq" id="WP_142740978.1">
    <property type="nucleotide sequence ID" value="NZ_JAAGVX010000003.1"/>
</dbReference>
<sequence length="101" mass="11773">MYVFPGFGPSTDPPLKVFKKYSKLLSELTARCFEINMTTDNHIFINFSGHVVQVDIDIYAGGWDELSRPKKFMTYLSHDQSNEKAITKWFRDVNKYLDSLE</sequence>
<comment type="caution">
    <text evidence="1">The sequence shown here is derived from an EMBL/GenBank/DDBJ whole genome shotgun (WGS) entry which is preliminary data.</text>
</comment>
<gene>
    <name evidence="1" type="ORF">G3T61_04545</name>
</gene>
<evidence type="ECO:0000313" key="1">
    <source>
        <dbReference type="EMBL" id="NEM93456.1"/>
    </source>
</evidence>
<dbReference type="AlphaFoldDB" id="A0A6B3LH93"/>
<dbReference type="EMBL" id="JAAGVX010000003">
    <property type="protein sequence ID" value="NEM93456.1"/>
    <property type="molecule type" value="Genomic_DNA"/>
</dbReference>
<organism evidence="1">
    <name type="scientific">Vibrio cholerae</name>
    <dbReference type="NCBI Taxonomy" id="666"/>
    <lineage>
        <taxon>Bacteria</taxon>
        <taxon>Pseudomonadati</taxon>
        <taxon>Pseudomonadota</taxon>
        <taxon>Gammaproteobacteria</taxon>
        <taxon>Vibrionales</taxon>
        <taxon>Vibrionaceae</taxon>
        <taxon>Vibrio</taxon>
    </lineage>
</organism>
<proteinExistence type="predicted"/>